<evidence type="ECO:0000313" key="1">
    <source>
        <dbReference type="EMBL" id="KON84653.1"/>
    </source>
</evidence>
<dbReference type="AlphaFoldDB" id="A0A0M0G4F7"/>
<dbReference type="OrthoDB" id="9791837at2"/>
<dbReference type="Proteomes" id="UP000037405">
    <property type="component" value="Unassembled WGS sequence"/>
</dbReference>
<dbReference type="PANTHER" id="PTHR43861">
    <property type="entry name" value="TRANS-ACONITATE 2-METHYLTRANSFERASE-RELATED"/>
    <property type="match status" value="1"/>
</dbReference>
<dbReference type="GO" id="GO:0008757">
    <property type="term" value="F:S-adenosylmethionine-dependent methyltransferase activity"/>
    <property type="evidence" value="ECO:0007669"/>
    <property type="project" value="InterPro"/>
</dbReference>
<reference evidence="2" key="1">
    <citation type="submission" date="2015-07" db="EMBL/GenBank/DDBJ databases">
        <title>Fjat-14235 jcm11544.</title>
        <authorList>
            <person name="Liu B."/>
            <person name="Wang J."/>
            <person name="Zhu Y."/>
            <person name="Liu G."/>
            <person name="Chen Q."/>
            <person name="Chen Z."/>
            <person name="Lan J."/>
            <person name="Che J."/>
            <person name="Ge C."/>
            <person name="Shi H."/>
            <person name="Pan Z."/>
            <person name="Liu X."/>
        </authorList>
    </citation>
    <scope>NUCLEOTIDE SEQUENCE [LARGE SCALE GENOMIC DNA]</scope>
    <source>
        <strain evidence="2">JCM 11544</strain>
    </source>
</reference>
<evidence type="ECO:0000313" key="2">
    <source>
        <dbReference type="Proteomes" id="UP000037405"/>
    </source>
</evidence>
<keyword evidence="2" id="KW-1185">Reference proteome</keyword>
<dbReference type="Pfam" id="PF13489">
    <property type="entry name" value="Methyltransf_23"/>
    <property type="match status" value="1"/>
</dbReference>
<dbReference type="PATRIC" id="fig|189381.12.peg.2320"/>
<dbReference type="EMBL" id="LGUE01000004">
    <property type="protein sequence ID" value="KON84653.1"/>
    <property type="molecule type" value="Genomic_DNA"/>
</dbReference>
<evidence type="ECO:0008006" key="3">
    <source>
        <dbReference type="Google" id="ProtNLM"/>
    </source>
</evidence>
<dbReference type="STRING" id="189381.GCA_900166615_01580"/>
<accession>A0A0M0G4F7</accession>
<comment type="caution">
    <text evidence="1">The sequence shown here is derived from an EMBL/GenBank/DDBJ whole genome shotgun (WGS) entry which is preliminary data.</text>
</comment>
<dbReference type="RefSeq" id="WP_053428250.1">
    <property type="nucleotide sequence ID" value="NZ_LGUE01000004.1"/>
</dbReference>
<name>A0A0M0G4F7_9BACI</name>
<sequence>MKPVDILTMNKTSWEQSAERFFGRTALPEFGPNAPSEDELHLFGDVNGKTVLDIGCGSGHSLAYMGNQGAGELWGLDLTTKQIEAATGVLSEQNATVKLFESPMEENPGLPMNHFDVVYSIYALGWTYDLKKTLSHVHSYLKPGGTFIFSWENPMHDRLQYRDGEFVMTKSYVTEGPEYNEGWNKSVVIHHRKLTTYINTLIQCGFTIENVIDEVVIADTPSDNPERWYASKKAEWVPSTFIVKARKM</sequence>
<dbReference type="Gene3D" id="3.40.50.150">
    <property type="entry name" value="Vaccinia Virus protein VP39"/>
    <property type="match status" value="1"/>
</dbReference>
<protein>
    <recommendedName>
        <fullName evidence="3">Class I SAM-dependent methyltransferase</fullName>
    </recommendedName>
</protein>
<proteinExistence type="predicted"/>
<dbReference type="CDD" id="cd02440">
    <property type="entry name" value="AdoMet_MTases"/>
    <property type="match status" value="1"/>
</dbReference>
<gene>
    <name evidence="1" type="ORF">AF331_11500</name>
</gene>
<dbReference type="PANTHER" id="PTHR43861:SF1">
    <property type="entry name" value="TRANS-ACONITATE 2-METHYLTRANSFERASE"/>
    <property type="match status" value="1"/>
</dbReference>
<dbReference type="SUPFAM" id="SSF53335">
    <property type="entry name" value="S-adenosyl-L-methionine-dependent methyltransferases"/>
    <property type="match status" value="1"/>
</dbReference>
<dbReference type="InterPro" id="IPR029063">
    <property type="entry name" value="SAM-dependent_MTases_sf"/>
</dbReference>
<organism evidence="1 2">
    <name type="scientific">Rossellomorea marisflavi</name>
    <dbReference type="NCBI Taxonomy" id="189381"/>
    <lineage>
        <taxon>Bacteria</taxon>
        <taxon>Bacillati</taxon>
        <taxon>Bacillota</taxon>
        <taxon>Bacilli</taxon>
        <taxon>Bacillales</taxon>
        <taxon>Bacillaceae</taxon>
        <taxon>Rossellomorea</taxon>
    </lineage>
</organism>